<feature type="domain" description="Two component regulator three Y" evidence="1">
    <location>
        <begin position="220"/>
        <end position="287"/>
    </location>
</feature>
<reference evidence="2" key="1">
    <citation type="submission" date="2022-12" db="EMBL/GenBank/DDBJ databases">
        <authorList>
            <person name="Wang J."/>
        </authorList>
    </citation>
    <scope>NUCLEOTIDE SEQUENCE</scope>
    <source>
        <strain evidence="2">HY-42-06</strain>
    </source>
</reference>
<feature type="domain" description="Two component regulator three Y" evidence="1">
    <location>
        <begin position="510"/>
        <end position="574"/>
    </location>
</feature>
<comment type="caution">
    <text evidence="2">The sequence shown here is derived from an EMBL/GenBank/DDBJ whole genome shotgun (WGS) entry which is preliminary data.</text>
</comment>
<dbReference type="EMBL" id="JAPQES010000001">
    <property type="protein sequence ID" value="MCY6369729.1"/>
    <property type="molecule type" value="Genomic_DNA"/>
</dbReference>
<feature type="domain" description="Two component regulator three Y" evidence="1">
    <location>
        <begin position="125"/>
        <end position="188"/>
    </location>
</feature>
<name>A0ABT4CL09_9CLOT</name>
<evidence type="ECO:0000313" key="2">
    <source>
        <dbReference type="EMBL" id="MCY6369729.1"/>
    </source>
</evidence>
<dbReference type="RefSeq" id="WP_268048099.1">
    <property type="nucleotide sequence ID" value="NZ_JAPQES010000001.1"/>
</dbReference>
<keyword evidence="3" id="KW-1185">Reference proteome</keyword>
<evidence type="ECO:0000259" key="1">
    <source>
        <dbReference type="Pfam" id="PF07495"/>
    </source>
</evidence>
<feature type="domain" description="Two component regulator three Y" evidence="1">
    <location>
        <begin position="414"/>
        <end position="473"/>
    </location>
</feature>
<proteinExistence type="predicted"/>
<organism evidence="2 3">
    <name type="scientific">Clostridium ganghwense</name>
    <dbReference type="NCBI Taxonomy" id="312089"/>
    <lineage>
        <taxon>Bacteria</taxon>
        <taxon>Bacillati</taxon>
        <taxon>Bacillota</taxon>
        <taxon>Clostridia</taxon>
        <taxon>Eubacteriales</taxon>
        <taxon>Clostridiaceae</taxon>
        <taxon>Clostridium</taxon>
    </lineage>
</organism>
<gene>
    <name evidence="2" type="ORF">OXH55_03685</name>
</gene>
<dbReference type="Proteomes" id="UP001079657">
    <property type="component" value="Unassembled WGS sequence"/>
</dbReference>
<dbReference type="NCBIfam" id="NF010681">
    <property type="entry name" value="PRK14081.1"/>
    <property type="match status" value="1"/>
</dbReference>
<feature type="domain" description="Two component regulator three Y" evidence="1">
    <location>
        <begin position="317"/>
        <end position="380"/>
    </location>
</feature>
<accession>A0ABT4CL09</accession>
<dbReference type="InterPro" id="IPR011123">
    <property type="entry name" value="Y_Y_Y"/>
</dbReference>
<protein>
    <submittedName>
        <fullName evidence="2">Triple tyrosine motif-containing protein</fullName>
    </submittedName>
</protein>
<dbReference type="Pfam" id="PF07495">
    <property type="entry name" value="Y_Y_Y"/>
    <property type="match status" value="6"/>
</dbReference>
<sequence>MNEIIIGYNKESPQEKNSEIKINIIDKPKENLLFKYIVGFNGAWETLKEFSEDESIIWKPEIEGSYILMVQAKEENSTKSFDYVSKNEYIIGKLSKDENELIKDIHLNKKKFCVGEKIHLKVETKQSSVLYRYMIKENEKWILAKDYSKENAFVCSVKDPGEHEILVQCKLLDSRENFQEARKVEYKVVEMKKLEINVFKCLTSELLVDEELVFEVGAQYDDNRMILYKFVKINSNGQTKCIQDYSTKKVVSYKENNSGKYRILCLAKDMYSPKQYDDRAIMHYEVKPYKKVEILSFVSDLSSPQIMEKSITFKAVASGGKELRYRYLIEGPKNENSGYIKSSEYIWEPKESGDYKINLFVKDVSFTGKYEDGKSILFTIDEIPRDPVKIDEIILDKKESVLVKESVNIKVIAEGGITLLYSFIIRKDSVEKERIDYGECNWVKFTPELEGRFEIEIRVKDKYSDKVFDVHEIKHIDAYKYIPANIDYVLMEPKEYYLIGDQMVLDVITQDTEEILIKYVLQINGHKVEETDYVKSKRYILTPKCSGRYIVKVYAKNKKSDKKFDSSKEVSIVVNDAPPVTNTTIKCDRFSFSPNEPIEITAESNGGKDVVYEFYLMEKSEWNLVQKYSKKNYYDFIPFTKGIYKILALAKSNYNKKAYEDYCMIDIKVTEKLSIKDLVDNKDIQQLKHIVDNNILSDLKLTEEERKSLI</sequence>
<evidence type="ECO:0000313" key="3">
    <source>
        <dbReference type="Proteomes" id="UP001079657"/>
    </source>
</evidence>
<feature type="domain" description="Two component regulator three Y" evidence="1">
    <location>
        <begin position="29"/>
        <end position="91"/>
    </location>
</feature>